<dbReference type="InterPro" id="IPR026960">
    <property type="entry name" value="RVT-Znf"/>
</dbReference>
<dbReference type="GO" id="GO:0008270">
    <property type="term" value="F:zinc ion binding"/>
    <property type="evidence" value="ECO:0007669"/>
    <property type="project" value="UniProtKB-KW"/>
</dbReference>
<dbReference type="Gene3D" id="2.40.50.40">
    <property type="match status" value="1"/>
</dbReference>
<evidence type="ECO:0000259" key="12">
    <source>
        <dbReference type="PROSITE" id="PS50994"/>
    </source>
</evidence>
<keyword evidence="8" id="KW-0862">Zinc</keyword>
<dbReference type="PANTHER" id="PTHR35046">
    <property type="entry name" value="ZINC KNUCKLE (CCHC-TYPE) FAMILY PROTEIN"/>
    <property type="match status" value="1"/>
</dbReference>
<dbReference type="InterPro" id="IPR016197">
    <property type="entry name" value="Chromo-like_dom_sf"/>
</dbReference>
<dbReference type="GO" id="GO:0003676">
    <property type="term" value="F:nucleic acid binding"/>
    <property type="evidence" value="ECO:0007669"/>
    <property type="project" value="InterPro"/>
</dbReference>
<dbReference type="Gene3D" id="1.10.340.70">
    <property type="match status" value="1"/>
</dbReference>
<dbReference type="InterPro" id="IPR043502">
    <property type="entry name" value="DNA/RNA_pol_sf"/>
</dbReference>
<dbReference type="Gene3D" id="2.40.70.10">
    <property type="entry name" value="Acid Proteases"/>
    <property type="match status" value="1"/>
</dbReference>
<evidence type="ECO:0000256" key="6">
    <source>
        <dbReference type="ARBA" id="ARBA00022801"/>
    </source>
</evidence>
<feature type="region of interest" description="Disordered" evidence="9">
    <location>
        <begin position="699"/>
        <end position="733"/>
    </location>
</feature>
<feature type="domain" description="Chromo" evidence="10">
    <location>
        <begin position="1812"/>
        <end position="1865"/>
    </location>
</feature>
<dbReference type="InterPro" id="IPR036397">
    <property type="entry name" value="RNaseH_sf"/>
</dbReference>
<evidence type="ECO:0000256" key="5">
    <source>
        <dbReference type="ARBA" id="ARBA00022759"/>
    </source>
</evidence>
<dbReference type="EC" id="2.7.7.49" evidence="1"/>
<dbReference type="Gene3D" id="3.10.10.10">
    <property type="entry name" value="HIV Type 1 Reverse Transcriptase, subunit A, domain 1"/>
    <property type="match status" value="1"/>
</dbReference>
<dbReference type="InterPro" id="IPR023780">
    <property type="entry name" value="Chromo_domain"/>
</dbReference>
<dbReference type="Pfam" id="PF03732">
    <property type="entry name" value="Retrotrans_gag"/>
    <property type="match status" value="1"/>
</dbReference>
<dbReference type="InterPro" id="IPR000953">
    <property type="entry name" value="Chromo/chromo_shadow_dom"/>
</dbReference>
<dbReference type="PROSITE" id="PS50013">
    <property type="entry name" value="CHROMO_2"/>
    <property type="match status" value="1"/>
</dbReference>
<dbReference type="PROSITE" id="PS50158">
    <property type="entry name" value="ZF_CCHC"/>
    <property type="match status" value="1"/>
</dbReference>
<dbReference type="SUPFAM" id="SSF57756">
    <property type="entry name" value="Retrovirus zinc finger-like domains"/>
    <property type="match status" value="1"/>
</dbReference>
<feature type="compositionally biased region" description="Basic and acidic residues" evidence="9">
    <location>
        <begin position="90"/>
        <end position="103"/>
    </location>
</feature>
<keyword evidence="5" id="KW-0255">Endonuclease</keyword>
<dbReference type="InterPro" id="IPR012337">
    <property type="entry name" value="RNaseH-like_sf"/>
</dbReference>
<feature type="region of interest" description="Disordered" evidence="9">
    <location>
        <begin position="29"/>
        <end position="136"/>
    </location>
</feature>
<feature type="region of interest" description="Disordered" evidence="9">
    <location>
        <begin position="481"/>
        <end position="515"/>
    </location>
</feature>
<dbReference type="InterPro" id="IPR001878">
    <property type="entry name" value="Znf_CCHC"/>
</dbReference>
<feature type="compositionally biased region" description="Basic and acidic residues" evidence="9">
    <location>
        <begin position="494"/>
        <end position="515"/>
    </location>
</feature>
<dbReference type="Gene3D" id="3.30.420.10">
    <property type="entry name" value="Ribonuclease H-like superfamily/Ribonuclease H"/>
    <property type="match status" value="1"/>
</dbReference>
<dbReference type="SUPFAM" id="SSF54160">
    <property type="entry name" value="Chromo domain-like"/>
    <property type="match status" value="1"/>
</dbReference>
<dbReference type="Pfam" id="PF17917">
    <property type="entry name" value="RT_RNaseH"/>
    <property type="match status" value="1"/>
</dbReference>
<dbReference type="InterPro" id="IPR041588">
    <property type="entry name" value="Integrase_H2C2"/>
</dbReference>
<dbReference type="InterPro" id="IPR036875">
    <property type="entry name" value="Znf_CCHC_sf"/>
</dbReference>
<dbReference type="InterPro" id="IPR021109">
    <property type="entry name" value="Peptidase_aspartic_dom_sf"/>
</dbReference>
<proteinExistence type="predicted"/>
<dbReference type="CDD" id="cd00024">
    <property type="entry name" value="CD_CSD"/>
    <property type="match status" value="1"/>
</dbReference>
<dbReference type="GO" id="GO:0004519">
    <property type="term" value="F:endonuclease activity"/>
    <property type="evidence" value="ECO:0007669"/>
    <property type="project" value="UniProtKB-KW"/>
</dbReference>
<accession>A0A2N9IMY3</accession>
<dbReference type="PROSITE" id="PS50994">
    <property type="entry name" value="INTEGRASE"/>
    <property type="match status" value="1"/>
</dbReference>
<name>A0A2N9IMY3_FAGSY</name>
<reference evidence="13" key="1">
    <citation type="submission" date="2018-02" db="EMBL/GenBank/DDBJ databases">
        <authorList>
            <person name="Cohen D.B."/>
            <person name="Kent A.D."/>
        </authorList>
    </citation>
    <scope>NUCLEOTIDE SEQUENCE</scope>
</reference>
<dbReference type="InterPro" id="IPR001584">
    <property type="entry name" value="Integrase_cat-core"/>
</dbReference>
<dbReference type="FunFam" id="3.30.70.270:FF:000020">
    <property type="entry name" value="Transposon Tf2-6 polyprotein-like Protein"/>
    <property type="match status" value="1"/>
</dbReference>
<evidence type="ECO:0000256" key="3">
    <source>
        <dbReference type="ARBA" id="ARBA00022695"/>
    </source>
</evidence>
<dbReference type="InterPro" id="IPR041373">
    <property type="entry name" value="RT_RNaseH"/>
</dbReference>
<dbReference type="Gene3D" id="3.30.70.270">
    <property type="match status" value="1"/>
</dbReference>
<dbReference type="SMART" id="SM00343">
    <property type="entry name" value="ZnF_C2HC"/>
    <property type="match status" value="1"/>
</dbReference>
<dbReference type="GO" id="GO:0016787">
    <property type="term" value="F:hydrolase activity"/>
    <property type="evidence" value="ECO:0007669"/>
    <property type="project" value="UniProtKB-KW"/>
</dbReference>
<dbReference type="PANTHER" id="PTHR35046:SF9">
    <property type="entry name" value="RNA-DIRECTED DNA POLYMERASE"/>
    <property type="match status" value="1"/>
</dbReference>
<dbReference type="FunFam" id="3.30.420.10:FF:000032">
    <property type="entry name" value="Retrovirus-related Pol polyprotein from transposon 297-like Protein"/>
    <property type="match status" value="1"/>
</dbReference>
<feature type="compositionally biased region" description="Basic and acidic residues" evidence="9">
    <location>
        <begin position="58"/>
        <end position="74"/>
    </location>
</feature>
<dbReference type="SUPFAM" id="SSF53098">
    <property type="entry name" value="Ribonuclease H-like"/>
    <property type="match status" value="1"/>
</dbReference>
<organism evidence="13">
    <name type="scientific">Fagus sylvatica</name>
    <name type="common">Beechnut</name>
    <dbReference type="NCBI Taxonomy" id="28930"/>
    <lineage>
        <taxon>Eukaryota</taxon>
        <taxon>Viridiplantae</taxon>
        <taxon>Streptophyta</taxon>
        <taxon>Embryophyta</taxon>
        <taxon>Tracheophyta</taxon>
        <taxon>Spermatophyta</taxon>
        <taxon>Magnoliopsida</taxon>
        <taxon>eudicotyledons</taxon>
        <taxon>Gunneridae</taxon>
        <taxon>Pentapetalae</taxon>
        <taxon>rosids</taxon>
        <taxon>fabids</taxon>
        <taxon>Fagales</taxon>
        <taxon>Fagaceae</taxon>
        <taxon>Fagus</taxon>
    </lineage>
</organism>
<keyword evidence="2" id="KW-0808">Transferase</keyword>
<protein>
    <recommendedName>
        <fullName evidence="1">RNA-directed DNA polymerase</fullName>
        <ecNumber evidence="1">2.7.7.49</ecNumber>
    </recommendedName>
</protein>
<keyword evidence="4" id="KW-0540">Nuclease</keyword>
<evidence type="ECO:0000256" key="7">
    <source>
        <dbReference type="ARBA" id="ARBA00022918"/>
    </source>
</evidence>
<dbReference type="EMBL" id="OIVN01006171">
    <property type="protein sequence ID" value="SPD26936.1"/>
    <property type="molecule type" value="Genomic_DNA"/>
</dbReference>
<gene>
    <name evidence="13" type="ORF">FSB_LOCUS54818</name>
</gene>
<feature type="compositionally biased region" description="Polar residues" evidence="9">
    <location>
        <begin position="411"/>
        <end position="432"/>
    </location>
</feature>
<dbReference type="CDD" id="cd00303">
    <property type="entry name" value="retropepsin_like"/>
    <property type="match status" value="1"/>
</dbReference>
<dbReference type="CDD" id="cd09274">
    <property type="entry name" value="RNase_HI_RT_Ty3"/>
    <property type="match status" value="1"/>
</dbReference>
<dbReference type="Pfam" id="PF00385">
    <property type="entry name" value="Chromo"/>
    <property type="match status" value="1"/>
</dbReference>
<evidence type="ECO:0000256" key="2">
    <source>
        <dbReference type="ARBA" id="ARBA00022679"/>
    </source>
</evidence>
<evidence type="ECO:0000256" key="4">
    <source>
        <dbReference type="ARBA" id="ARBA00022722"/>
    </source>
</evidence>
<feature type="domain" description="Integrase catalytic" evidence="12">
    <location>
        <begin position="1522"/>
        <end position="1682"/>
    </location>
</feature>
<dbReference type="SMART" id="SM00298">
    <property type="entry name" value="CHROMO"/>
    <property type="match status" value="1"/>
</dbReference>
<keyword evidence="7" id="KW-0695">RNA-directed DNA polymerase</keyword>
<dbReference type="InterPro" id="IPR005162">
    <property type="entry name" value="Retrotrans_gag_dom"/>
</dbReference>
<evidence type="ECO:0000256" key="8">
    <source>
        <dbReference type="PROSITE-ProRule" id="PRU00047"/>
    </source>
</evidence>
<evidence type="ECO:0000259" key="11">
    <source>
        <dbReference type="PROSITE" id="PS50158"/>
    </source>
</evidence>
<evidence type="ECO:0000313" key="13">
    <source>
        <dbReference type="EMBL" id="SPD26936.1"/>
    </source>
</evidence>
<dbReference type="SUPFAM" id="SSF56672">
    <property type="entry name" value="DNA/RNA polymerases"/>
    <property type="match status" value="1"/>
</dbReference>
<feature type="compositionally biased region" description="Low complexity" evidence="9">
    <location>
        <begin position="433"/>
        <end position="443"/>
    </location>
</feature>
<keyword evidence="8" id="KW-0863">Zinc-finger</keyword>
<sequence>MTKIPENSRATTAANVRNSRRFGTLLLAKQTTSKETRPGITLQTRYPPHIHSRGRSRCPLERPRHADKIERVRWGLEPPKASNKTPPCKTRSEDREERRRVVEDNGDDGGSESSDLVAKRGERRKTNTEDERKRIRATLPGSVHLWTRSRRRGPDRCGNQVRWVLAGFFSSEGLIHVLTSFSLTLIFSFQTSHPFQASLVLSVLHGDLTSMAKSTHSRSLLSSPPNPPILRVQLLYCLRRSQGAKSGNIYLQFMRRRRRRRRCNLRCGDVGSGGFQASLAHVVGCRIAYNAAFVNTKRNYGIGGFGKIKDFIYRSLRAPRLIPWIRAPHPQKFTRIKELAHTSRAAAAEAAAKAAAPTNIPKQEEKVIVKPINHLPSRILTRAYTGEHNYSWSISPSSAAYSQISSAVHSQISSVKTSGRTMSNPSNPERTMSSIEPQSSSESRQTLEDITRSIQDLSTQNQGLAAVLARLDARLATIEASQRGATHNDTPPLGHDRGGQDRHNDHRDFREPEDRMTHIKIEAPTFDGSLDPWVFTDWLRQMEHFFEWYNWAENKKVRFAKMKLTGRALLYWDEVTDNLIRRQEPPITDWPEMKQQLSRNYLPPTYRIALLEKWNSLRQGHRSVTDYLEQFQEYKRRCQIVEEEVVTLDRFKRGLNDDLRRELIIRGVTSLDQAYELARNCELAAKSFFVRRSDTRNTTTYPQSSVYRPPKANLTSAPLGKDDKGKGIVSEPTKPGSRLQCFKCNGFGHVASKCPSKTLLIQEEDGKEDNMEELVYDPNLEGIQDDGEEWEDEPNYLGCIRAISTPTVIFEDHPDVPRVNVVRCALAQQRDNTDWRRCAIFQTYTKCGDKTCRVIIDSESCINAVSSTLVSRLGLKLVLHPNPYKVSWVDTTSIPLKERCLVSIQFLTYKDDIWCDVLPMDVGHIILGRPWLYDLDVTLHGRSNSCSFVFEGKKIKLTPLQPKPIEVNKKREVMAPKGLNIISHKAFERVANQESVVLVLVAREVPLEIPLALHEEPPEEVKSVLNEFQDVFPEDLPDQLPPMRDIQHAIDFVPGATLPNLPHYRLNPTAHAELQRQVDALLQKGFIRESLSPCAVLALLTPKKDGTWRMCVDSRAINKITVKYRFPIPRLDDMLDMMAANLRHNTSTTSPKSALPLGRRAYMETFKKCSFFTDRVIFLGFIVSSEGVSPDPQKVQSVVDWPQPKNMNDVRSFHGLASFYRRFIRGFSTIMSPIIDCMKQGEFKWTNAATKAFTEIKKKLTEAPVMRLPDFTKPFEVECDASGLGIGGVLSQERHPVAYFSEKLNDAKLKYSTYDKEFYAIVRSLWHWEHYLLPHEFVIYSDHDALRYLQSQKHLNFRHGQWVEFLQRYSFVVKHRAGIENKAADALSRRLSLLSIMSVEVTGFERLKEDYDSCPDFGEVYSNLCSTPHPTRDDYFLQNGYLFKANRLCIPRTSIRDFLVWEIHAGGLAGHFGRDKTIEEVERQFYWPSLKRDVAKIVGQCRTCQLAKHRKQNTGLYTPLPVPDRPWQDVSMDFVLGLPRTFRKHDSILVVVDRFSKMAHFIPCSKTSDVSKIAKLYFDEIVKLYGLPKTIVSDRDVRFMSYFWKTLWHLVGTKLKFSTAFHPQTDGQTEVVNRSLGNLLRCLVGEANRNWDLILPTAQLAYNSSANRTIGISPFEVVHGYPPRKPLDLLPMSPHVRVSESAEAFAQHLHDLHHEIRNKIQASNFQYKIHADTRRRHMEFQVGDYVMIRIRPERFPSGSVKKLQARSAGPFKILKRVLQLSPDAPFDDPLPDPIDIPLPIPAPLNLPYARKEHIDAILDEQIVSTRDGGVQRFLVRWHGRPTSDCTWITRDELQQLDPDLLEYYQSYPSLHSTGSSSSHPEGVALSLSLHAAAAAAAFMPPLLLSHPPRRLTLPLAVTADVNLSVLGKILTNDNLRKRWVVLVNWCCLCKVDGESIDHLFIHCYLAKQLWDMILTLFGVHWVMPQKLQDLITCWPGALGRHSHAEIWKESHLWRRVIVAKYGMEWGGWRSKHCRGTHGCGLWKSISSGWDGFSGRIEFSVASIASVLSRSDLDDSCAWNISFLRDFNDWEMPEVLSFFNFIQPFLPNRETDDKLVWPLRKSGKFDVRSYYGALQVPLRSRFPWKIIWGVKAPRRISFFIWTAACGKILTCDNLMRRGHVLAAWCCMCKKGWETVDHLLIHCEVAAALWGFVFQRFGIQWVLPAKVMELLFGWFNGFGKHSSDIWNLVPLCLMWSLWQERNSRVFEDKEKSLLQLQEVFVGLLYDCSRTWGFTTTSSLPEFAVSFYVD</sequence>
<dbReference type="GO" id="GO:0003964">
    <property type="term" value="F:RNA-directed DNA polymerase activity"/>
    <property type="evidence" value="ECO:0007669"/>
    <property type="project" value="UniProtKB-KW"/>
</dbReference>
<feature type="domain" description="CCHC-type" evidence="11">
    <location>
        <begin position="741"/>
        <end position="756"/>
    </location>
</feature>
<feature type="region of interest" description="Disordered" evidence="9">
    <location>
        <begin position="411"/>
        <end position="448"/>
    </location>
</feature>
<dbReference type="GO" id="GO:0015074">
    <property type="term" value="P:DNA integration"/>
    <property type="evidence" value="ECO:0007669"/>
    <property type="project" value="InterPro"/>
</dbReference>
<evidence type="ECO:0000256" key="1">
    <source>
        <dbReference type="ARBA" id="ARBA00012493"/>
    </source>
</evidence>
<evidence type="ECO:0000256" key="9">
    <source>
        <dbReference type="SAM" id="MobiDB-lite"/>
    </source>
</evidence>
<keyword evidence="8" id="KW-0479">Metal-binding</keyword>
<dbReference type="Pfam" id="PF17921">
    <property type="entry name" value="Integrase_H2C2"/>
    <property type="match status" value="1"/>
</dbReference>
<dbReference type="Pfam" id="PF13966">
    <property type="entry name" value="zf-RVT"/>
    <property type="match status" value="2"/>
</dbReference>
<keyword evidence="3" id="KW-0548">Nucleotidyltransferase</keyword>
<evidence type="ECO:0000259" key="10">
    <source>
        <dbReference type="PROSITE" id="PS50013"/>
    </source>
</evidence>
<keyword evidence="6" id="KW-0378">Hydrolase</keyword>
<dbReference type="InterPro" id="IPR043128">
    <property type="entry name" value="Rev_trsase/Diguanyl_cyclase"/>
</dbReference>
<feature type="compositionally biased region" description="Basic and acidic residues" evidence="9">
    <location>
        <begin position="117"/>
        <end position="133"/>
    </location>
</feature>